<keyword evidence="1" id="KW-1133">Transmembrane helix</keyword>
<protein>
    <submittedName>
        <fullName evidence="2">Uncharacterized protein</fullName>
    </submittedName>
</protein>
<dbReference type="Proteomes" id="UP000275836">
    <property type="component" value="Unassembled WGS sequence"/>
</dbReference>
<evidence type="ECO:0000313" key="2">
    <source>
        <dbReference type="EMBL" id="RRG18245.1"/>
    </source>
</evidence>
<proteinExistence type="predicted"/>
<reference evidence="2 3" key="1">
    <citation type="submission" date="2018-10" db="EMBL/GenBank/DDBJ databases">
        <title>Draft genome sequence of Weissella viridescens UCO-SMC3.</title>
        <authorList>
            <person name="Garcia-Cancino A."/>
            <person name="Espinoza-Monje M."/>
            <person name="Albarracin L."/>
            <person name="Garcia-Castillo V."/>
            <person name="Campos-Martin J."/>
            <person name="Nakano Y."/>
            <person name="Guitierrez-Zamorano C."/>
            <person name="Ikeda-Ohtsubo W."/>
            <person name="Morita H."/>
            <person name="Kitazawa H."/>
            <person name="Villena J."/>
        </authorList>
    </citation>
    <scope>NUCLEOTIDE SEQUENCE [LARGE SCALE GENOMIC DNA]</scope>
    <source>
        <strain evidence="2 3">UCO-SMC3</strain>
    </source>
</reference>
<organism evidence="2 3">
    <name type="scientific">Weissella viridescens</name>
    <name type="common">Lactobacillus viridescens</name>
    <dbReference type="NCBI Taxonomy" id="1629"/>
    <lineage>
        <taxon>Bacteria</taxon>
        <taxon>Bacillati</taxon>
        <taxon>Bacillota</taxon>
        <taxon>Bacilli</taxon>
        <taxon>Lactobacillales</taxon>
        <taxon>Lactobacillaceae</taxon>
        <taxon>Weissella</taxon>
    </lineage>
</organism>
<sequence length="74" mass="8375">MEDKTLLKYVYFAVALAVGFVLVTVIVDDNNEIDNLKHQTSVQQSTIEHQRRELDRVEQTNVALVDQANSKSGE</sequence>
<feature type="transmembrane region" description="Helical" evidence="1">
    <location>
        <begin position="6"/>
        <end position="27"/>
    </location>
</feature>
<keyword evidence="1" id="KW-0472">Membrane</keyword>
<evidence type="ECO:0000313" key="3">
    <source>
        <dbReference type="Proteomes" id="UP000275836"/>
    </source>
</evidence>
<accession>A0A3P2RFI5</accession>
<comment type="caution">
    <text evidence="2">The sequence shown here is derived from an EMBL/GenBank/DDBJ whole genome shotgun (WGS) entry which is preliminary data.</text>
</comment>
<dbReference type="EMBL" id="RHGY01000002">
    <property type="protein sequence ID" value="RRG18245.1"/>
    <property type="molecule type" value="Genomic_DNA"/>
</dbReference>
<dbReference type="AlphaFoldDB" id="A0A3P2RFI5"/>
<gene>
    <name evidence="2" type="ORF">D3P96_02860</name>
</gene>
<evidence type="ECO:0000256" key="1">
    <source>
        <dbReference type="SAM" id="Phobius"/>
    </source>
</evidence>
<name>A0A3P2RFI5_WEIVI</name>
<dbReference type="RefSeq" id="WP_124942891.1">
    <property type="nucleotide sequence ID" value="NZ_RHGY01000002.1"/>
</dbReference>
<keyword evidence="1" id="KW-0812">Transmembrane</keyword>